<evidence type="ECO:0000313" key="2">
    <source>
        <dbReference type="Proteomes" id="UP000824469"/>
    </source>
</evidence>
<name>A0AA38C3H7_TAXCH</name>
<gene>
    <name evidence="1" type="ORF">KI387_042652</name>
</gene>
<protein>
    <submittedName>
        <fullName evidence="1">Uncharacterized protein</fullName>
    </submittedName>
</protein>
<feature type="non-terminal residue" evidence="1">
    <location>
        <position position="98"/>
    </location>
</feature>
<accession>A0AA38C3H7</accession>
<dbReference type="AlphaFoldDB" id="A0AA38C3H7"/>
<keyword evidence="2" id="KW-1185">Reference proteome</keyword>
<proteinExistence type="predicted"/>
<reference evidence="1 2" key="1">
    <citation type="journal article" date="2021" name="Nat. Plants">
        <title>The Taxus genome provides insights into paclitaxel biosynthesis.</title>
        <authorList>
            <person name="Xiong X."/>
            <person name="Gou J."/>
            <person name="Liao Q."/>
            <person name="Li Y."/>
            <person name="Zhou Q."/>
            <person name="Bi G."/>
            <person name="Li C."/>
            <person name="Du R."/>
            <person name="Wang X."/>
            <person name="Sun T."/>
            <person name="Guo L."/>
            <person name="Liang H."/>
            <person name="Lu P."/>
            <person name="Wu Y."/>
            <person name="Zhang Z."/>
            <person name="Ro D.K."/>
            <person name="Shang Y."/>
            <person name="Huang S."/>
            <person name="Yan J."/>
        </authorList>
    </citation>
    <scope>NUCLEOTIDE SEQUENCE [LARGE SCALE GENOMIC DNA]</scope>
    <source>
        <strain evidence="1">Ta-2019</strain>
    </source>
</reference>
<dbReference type="EMBL" id="JAHRHJ020003243">
    <property type="protein sequence ID" value="KAH9292153.1"/>
    <property type="molecule type" value="Genomic_DNA"/>
</dbReference>
<comment type="caution">
    <text evidence="1">The sequence shown here is derived from an EMBL/GenBank/DDBJ whole genome shotgun (WGS) entry which is preliminary data.</text>
</comment>
<evidence type="ECO:0000313" key="1">
    <source>
        <dbReference type="EMBL" id="KAH9292153.1"/>
    </source>
</evidence>
<organism evidence="1 2">
    <name type="scientific">Taxus chinensis</name>
    <name type="common">Chinese yew</name>
    <name type="synonym">Taxus wallichiana var. chinensis</name>
    <dbReference type="NCBI Taxonomy" id="29808"/>
    <lineage>
        <taxon>Eukaryota</taxon>
        <taxon>Viridiplantae</taxon>
        <taxon>Streptophyta</taxon>
        <taxon>Embryophyta</taxon>
        <taxon>Tracheophyta</taxon>
        <taxon>Spermatophyta</taxon>
        <taxon>Pinopsida</taxon>
        <taxon>Pinidae</taxon>
        <taxon>Conifers II</taxon>
        <taxon>Cupressales</taxon>
        <taxon>Taxaceae</taxon>
        <taxon>Taxus</taxon>
    </lineage>
</organism>
<sequence>MDDKRVEIMDALNDISKEFDIVNCKLFNENIDALPEDQIKKNFKYLVKRDDEVTKTFNSESIDRLVLCQNFTERLKKVVSKLRRVPAKITREIKTADV</sequence>
<dbReference type="Proteomes" id="UP000824469">
    <property type="component" value="Unassembled WGS sequence"/>
</dbReference>